<protein>
    <submittedName>
        <fullName evidence="2">Uncharacterized protein</fullName>
    </submittedName>
</protein>
<feature type="region of interest" description="Disordered" evidence="1">
    <location>
        <begin position="1"/>
        <end position="20"/>
    </location>
</feature>
<proteinExistence type="predicted"/>
<evidence type="ECO:0000313" key="3">
    <source>
        <dbReference type="Proteomes" id="UP000499080"/>
    </source>
</evidence>
<comment type="caution">
    <text evidence="2">The sequence shown here is derived from an EMBL/GenBank/DDBJ whole genome shotgun (WGS) entry which is preliminary data.</text>
</comment>
<evidence type="ECO:0000313" key="2">
    <source>
        <dbReference type="EMBL" id="GBM89769.1"/>
    </source>
</evidence>
<dbReference type="EMBL" id="BGPR01003571">
    <property type="protein sequence ID" value="GBM89769.1"/>
    <property type="molecule type" value="Genomic_DNA"/>
</dbReference>
<keyword evidence="3" id="KW-1185">Reference proteome</keyword>
<dbReference type="AlphaFoldDB" id="A0A4Y2JJY7"/>
<name>A0A4Y2JJY7_ARAVE</name>
<organism evidence="2 3">
    <name type="scientific">Araneus ventricosus</name>
    <name type="common">Orbweaver spider</name>
    <name type="synonym">Epeira ventricosa</name>
    <dbReference type="NCBI Taxonomy" id="182803"/>
    <lineage>
        <taxon>Eukaryota</taxon>
        <taxon>Metazoa</taxon>
        <taxon>Ecdysozoa</taxon>
        <taxon>Arthropoda</taxon>
        <taxon>Chelicerata</taxon>
        <taxon>Arachnida</taxon>
        <taxon>Araneae</taxon>
        <taxon>Araneomorphae</taxon>
        <taxon>Entelegynae</taxon>
        <taxon>Araneoidea</taxon>
        <taxon>Araneidae</taxon>
        <taxon>Araneus</taxon>
    </lineage>
</organism>
<reference evidence="2 3" key="1">
    <citation type="journal article" date="2019" name="Sci. Rep.">
        <title>Orb-weaving spider Araneus ventricosus genome elucidates the spidroin gene catalogue.</title>
        <authorList>
            <person name="Kono N."/>
            <person name="Nakamura H."/>
            <person name="Ohtoshi R."/>
            <person name="Moran D.A.P."/>
            <person name="Shinohara A."/>
            <person name="Yoshida Y."/>
            <person name="Fujiwara M."/>
            <person name="Mori M."/>
            <person name="Tomita M."/>
            <person name="Arakawa K."/>
        </authorList>
    </citation>
    <scope>NUCLEOTIDE SEQUENCE [LARGE SCALE GENOMIC DNA]</scope>
</reference>
<gene>
    <name evidence="2" type="ORF">AVEN_125280_1</name>
</gene>
<accession>A0A4Y2JJY7</accession>
<feature type="compositionally biased region" description="Basic and acidic residues" evidence="1">
    <location>
        <begin position="9"/>
        <end position="20"/>
    </location>
</feature>
<dbReference type="Proteomes" id="UP000499080">
    <property type="component" value="Unassembled WGS sequence"/>
</dbReference>
<sequence>MCVGRGYMHSKDLSSRREERQLDIHQRSVPIHLKGFLADRFHFQTTGRTAPPHLRANRSPRLLRLLLLPPLSKRVPRSDFPRMTRPTLSTPHFVVFAFV</sequence>
<evidence type="ECO:0000256" key="1">
    <source>
        <dbReference type="SAM" id="MobiDB-lite"/>
    </source>
</evidence>